<dbReference type="InterPro" id="IPR000772">
    <property type="entry name" value="Ricin_B_lectin"/>
</dbReference>
<evidence type="ECO:0000256" key="1">
    <source>
        <dbReference type="SAM" id="MobiDB-lite"/>
    </source>
</evidence>
<feature type="chain" id="PRO_5019415874" description="Ricin B lectin domain-containing protein" evidence="2">
    <location>
        <begin position="18"/>
        <end position="185"/>
    </location>
</feature>
<dbReference type="SUPFAM" id="SSF50370">
    <property type="entry name" value="Ricin B-like lectins"/>
    <property type="match status" value="1"/>
</dbReference>
<evidence type="ECO:0000256" key="2">
    <source>
        <dbReference type="SAM" id="SignalP"/>
    </source>
</evidence>
<dbReference type="InterPro" id="IPR035992">
    <property type="entry name" value="Ricin_B-like_lectins"/>
</dbReference>
<proteinExistence type="predicted"/>
<comment type="caution">
    <text evidence="4">The sequence shown here is derived from an EMBL/GenBank/DDBJ whole genome shotgun (WGS) entry which is preliminary data.</text>
</comment>
<dbReference type="Proteomes" id="UP000279236">
    <property type="component" value="Unassembled WGS sequence"/>
</dbReference>
<feature type="compositionally biased region" description="Pro residues" evidence="1">
    <location>
        <begin position="25"/>
        <end position="40"/>
    </location>
</feature>
<evidence type="ECO:0000313" key="4">
    <source>
        <dbReference type="EMBL" id="RSH78653.1"/>
    </source>
</evidence>
<feature type="region of interest" description="Disordered" evidence="1">
    <location>
        <begin position="21"/>
        <end position="42"/>
    </location>
</feature>
<dbReference type="EMBL" id="RSCE01000012">
    <property type="protein sequence ID" value="RSH78653.1"/>
    <property type="molecule type" value="Genomic_DNA"/>
</dbReference>
<evidence type="ECO:0000313" key="5">
    <source>
        <dbReference type="Proteomes" id="UP000279236"/>
    </source>
</evidence>
<protein>
    <recommendedName>
        <fullName evidence="3">Ricin B lectin domain-containing protein</fullName>
    </recommendedName>
</protein>
<dbReference type="PROSITE" id="PS50231">
    <property type="entry name" value="RICIN_B_LECTIN"/>
    <property type="match status" value="1"/>
</dbReference>
<feature type="signal peptide" evidence="2">
    <location>
        <begin position="1"/>
        <end position="17"/>
    </location>
</feature>
<evidence type="ECO:0000259" key="3">
    <source>
        <dbReference type="SMART" id="SM00458"/>
    </source>
</evidence>
<name>A0A427XIM4_9TREE</name>
<reference evidence="4 5" key="1">
    <citation type="submission" date="2018-11" db="EMBL/GenBank/DDBJ databases">
        <title>Genome sequence of Apiotrichum porosum DSM 27194.</title>
        <authorList>
            <person name="Aliyu H."/>
            <person name="Gorte O."/>
            <person name="Ochsenreither K."/>
        </authorList>
    </citation>
    <scope>NUCLEOTIDE SEQUENCE [LARGE SCALE GENOMIC DNA]</scope>
    <source>
        <strain evidence="4 5">DSM 27194</strain>
    </source>
</reference>
<dbReference type="AlphaFoldDB" id="A0A427XIM4"/>
<dbReference type="STRING" id="105984.A0A427XIM4"/>
<dbReference type="RefSeq" id="XP_028473800.1">
    <property type="nucleotide sequence ID" value="XM_028618122.1"/>
</dbReference>
<feature type="domain" description="Ricin B lectin" evidence="3">
    <location>
        <begin position="40"/>
        <end position="171"/>
    </location>
</feature>
<organism evidence="4 5">
    <name type="scientific">Apiotrichum porosum</name>
    <dbReference type="NCBI Taxonomy" id="105984"/>
    <lineage>
        <taxon>Eukaryota</taxon>
        <taxon>Fungi</taxon>
        <taxon>Dikarya</taxon>
        <taxon>Basidiomycota</taxon>
        <taxon>Agaricomycotina</taxon>
        <taxon>Tremellomycetes</taxon>
        <taxon>Trichosporonales</taxon>
        <taxon>Trichosporonaceae</taxon>
        <taxon>Apiotrichum</taxon>
    </lineage>
</organism>
<dbReference type="Pfam" id="PF00652">
    <property type="entry name" value="Ricin_B_lectin"/>
    <property type="match status" value="1"/>
</dbReference>
<gene>
    <name evidence="4" type="ORF">EHS24_002382</name>
</gene>
<dbReference type="OrthoDB" id="2593293at2759"/>
<accession>A0A427XIM4</accession>
<sequence>MFSKLAIFALLAGLVAAADCEPTTTSPPPTTSTTPPPPPSGVALHPNTASTKCLDVQGAVFANGTPVQVYDCNGTGAQKWVINRGNGQVKVAGTNFCLDAGSSPADGTKMKIWQCYDGLAAQQWYWTGDNRIALTNQGFCLDNTGGSTSNGNPVQIWSCGTGNNNQVWTAVTPKRRAVRYSSSEE</sequence>
<dbReference type="Gene3D" id="2.80.10.50">
    <property type="match status" value="2"/>
</dbReference>
<keyword evidence="5" id="KW-1185">Reference proteome</keyword>
<dbReference type="CDD" id="cd00161">
    <property type="entry name" value="beta-trefoil_Ricin-like"/>
    <property type="match status" value="1"/>
</dbReference>
<dbReference type="SMART" id="SM00458">
    <property type="entry name" value="RICIN"/>
    <property type="match status" value="1"/>
</dbReference>
<dbReference type="GeneID" id="39586925"/>
<keyword evidence="2" id="KW-0732">Signal</keyword>